<protein>
    <submittedName>
        <fullName evidence="1">Uncharacterized protein</fullName>
    </submittedName>
</protein>
<gene>
    <name evidence="1" type="ORF">SELMODRAFT_412149</name>
</gene>
<evidence type="ECO:0000313" key="2">
    <source>
        <dbReference type="Proteomes" id="UP000001514"/>
    </source>
</evidence>
<dbReference type="AlphaFoldDB" id="D8RK79"/>
<dbReference type="KEGG" id="smo:SELMODRAFT_412149"/>
<name>D8RK79_SELML</name>
<evidence type="ECO:0000313" key="1">
    <source>
        <dbReference type="EMBL" id="EFJ27396.1"/>
    </source>
</evidence>
<proteinExistence type="predicted"/>
<dbReference type="EMBL" id="GL377582">
    <property type="protein sequence ID" value="EFJ27396.1"/>
    <property type="molecule type" value="Genomic_DNA"/>
</dbReference>
<keyword evidence="2" id="KW-1185">Reference proteome</keyword>
<dbReference type="Proteomes" id="UP000001514">
    <property type="component" value="Unassembled WGS sequence"/>
</dbReference>
<dbReference type="Gramene" id="EFJ27396">
    <property type="protein sequence ID" value="EFJ27396"/>
    <property type="gene ID" value="SELMODRAFT_412149"/>
</dbReference>
<reference evidence="1 2" key="1">
    <citation type="journal article" date="2011" name="Science">
        <title>The Selaginella genome identifies genetic changes associated with the evolution of vascular plants.</title>
        <authorList>
            <person name="Banks J.A."/>
            <person name="Nishiyama T."/>
            <person name="Hasebe M."/>
            <person name="Bowman J.L."/>
            <person name="Gribskov M."/>
            <person name="dePamphilis C."/>
            <person name="Albert V.A."/>
            <person name="Aono N."/>
            <person name="Aoyama T."/>
            <person name="Ambrose B.A."/>
            <person name="Ashton N.W."/>
            <person name="Axtell M.J."/>
            <person name="Barker E."/>
            <person name="Barker M.S."/>
            <person name="Bennetzen J.L."/>
            <person name="Bonawitz N.D."/>
            <person name="Chapple C."/>
            <person name="Cheng C."/>
            <person name="Correa L.G."/>
            <person name="Dacre M."/>
            <person name="DeBarry J."/>
            <person name="Dreyer I."/>
            <person name="Elias M."/>
            <person name="Engstrom E.M."/>
            <person name="Estelle M."/>
            <person name="Feng L."/>
            <person name="Finet C."/>
            <person name="Floyd S.K."/>
            <person name="Frommer W.B."/>
            <person name="Fujita T."/>
            <person name="Gramzow L."/>
            <person name="Gutensohn M."/>
            <person name="Harholt J."/>
            <person name="Hattori M."/>
            <person name="Heyl A."/>
            <person name="Hirai T."/>
            <person name="Hiwatashi Y."/>
            <person name="Ishikawa M."/>
            <person name="Iwata M."/>
            <person name="Karol K.G."/>
            <person name="Koehler B."/>
            <person name="Kolukisaoglu U."/>
            <person name="Kubo M."/>
            <person name="Kurata T."/>
            <person name="Lalonde S."/>
            <person name="Li K."/>
            <person name="Li Y."/>
            <person name="Litt A."/>
            <person name="Lyons E."/>
            <person name="Manning G."/>
            <person name="Maruyama T."/>
            <person name="Michael T.P."/>
            <person name="Mikami K."/>
            <person name="Miyazaki S."/>
            <person name="Morinaga S."/>
            <person name="Murata T."/>
            <person name="Mueller-Roeber B."/>
            <person name="Nelson D.R."/>
            <person name="Obara M."/>
            <person name="Oguri Y."/>
            <person name="Olmstead R.G."/>
            <person name="Onodera N."/>
            <person name="Petersen B.L."/>
            <person name="Pils B."/>
            <person name="Prigge M."/>
            <person name="Rensing S.A."/>
            <person name="Riano-Pachon D.M."/>
            <person name="Roberts A.W."/>
            <person name="Sato Y."/>
            <person name="Scheller H.V."/>
            <person name="Schulz B."/>
            <person name="Schulz C."/>
            <person name="Shakirov E.V."/>
            <person name="Shibagaki N."/>
            <person name="Shinohara N."/>
            <person name="Shippen D.E."/>
            <person name="Soerensen I."/>
            <person name="Sotooka R."/>
            <person name="Sugimoto N."/>
            <person name="Sugita M."/>
            <person name="Sumikawa N."/>
            <person name="Tanurdzic M."/>
            <person name="Theissen G."/>
            <person name="Ulvskov P."/>
            <person name="Wakazuki S."/>
            <person name="Weng J.K."/>
            <person name="Willats W.W."/>
            <person name="Wipf D."/>
            <person name="Wolf P.G."/>
            <person name="Yang L."/>
            <person name="Zimmer A.D."/>
            <person name="Zhu Q."/>
            <person name="Mitros T."/>
            <person name="Hellsten U."/>
            <person name="Loque D."/>
            <person name="Otillar R."/>
            <person name="Salamov A."/>
            <person name="Schmutz J."/>
            <person name="Shapiro H."/>
            <person name="Lindquist E."/>
            <person name="Lucas S."/>
            <person name="Rokhsar D."/>
            <person name="Grigoriev I.V."/>
        </authorList>
    </citation>
    <scope>NUCLEOTIDE SEQUENCE [LARGE SCALE GENOMIC DNA]</scope>
</reference>
<dbReference type="HOGENOM" id="CLU_1535104_0_0_1"/>
<organism evidence="2">
    <name type="scientific">Selaginella moellendorffii</name>
    <name type="common">Spikemoss</name>
    <dbReference type="NCBI Taxonomy" id="88036"/>
    <lineage>
        <taxon>Eukaryota</taxon>
        <taxon>Viridiplantae</taxon>
        <taxon>Streptophyta</taxon>
        <taxon>Embryophyta</taxon>
        <taxon>Tracheophyta</taxon>
        <taxon>Lycopodiopsida</taxon>
        <taxon>Selaginellales</taxon>
        <taxon>Selaginellaceae</taxon>
        <taxon>Selaginella</taxon>
    </lineage>
</organism>
<dbReference type="InParanoid" id="D8RK79"/>
<sequence length="175" mass="18938">MESMSSPGTRCLASLPTTVATFTSFHTHIHTHPRMPKAHKTSAPIQLGRLEMSVEGLAIEEATAEEIADVELLEDDPINLFTPEINIKHSGQIQAGRQSQVQGIGSSDTVTGGDHVVIQHETSGAVAGDHGADLPSRLLCSQGIVAHPWKLPLLTQRSLFLQCQWPPWLNPAILM</sequence>
<accession>D8RK79</accession>